<feature type="transmembrane region" description="Helical" evidence="14">
    <location>
        <begin position="129"/>
        <end position="152"/>
    </location>
</feature>
<keyword evidence="2 14" id="KW-0813">Transport</keyword>
<keyword evidence="11 14" id="KW-0830">Ubiquinone</keyword>
<evidence type="ECO:0000313" key="15">
    <source>
        <dbReference type="EMBL" id="QNG99874.1"/>
    </source>
</evidence>
<evidence type="ECO:0000256" key="12">
    <source>
        <dbReference type="ARBA" id="ARBA00023136"/>
    </source>
</evidence>
<keyword evidence="6 14" id="KW-1278">Translocase</keyword>
<dbReference type="HAMAP" id="MF_00428">
    <property type="entry name" value="NqrD"/>
    <property type="match status" value="1"/>
</dbReference>
<reference evidence="15 16" key="1">
    <citation type="journal article" date="2020" name="Microbiol. Resour. Announc.">
        <title>Complete genome sequences of four natural Pseudomonas isolates that catabolize a wide range of aromatic compounds relevant to lignin valorization.</title>
        <authorList>
            <person name="Hatmaker E.A."/>
            <person name="Presley G."/>
            <person name="Cannon O."/>
            <person name="Guss A.M."/>
            <person name="Elkins J.G."/>
        </authorList>
    </citation>
    <scope>NUCLEOTIDE SEQUENCE [LARGE SCALE GENOMIC DNA]</scope>
    <source>
        <strain evidence="15 16">B10D7D</strain>
    </source>
</reference>
<protein>
    <recommendedName>
        <fullName evidence="14">Na(+)-translocating NADH-quinone reductase subunit D</fullName>
        <shortName evidence="14">Na(+)-NQR subunit D</shortName>
        <shortName evidence="14">Na(+)-translocating NQR subunit D</shortName>
        <ecNumber evidence="14">7.2.1.1</ecNumber>
    </recommendedName>
    <alternativeName>
        <fullName evidence="14">NQR complex subunit D</fullName>
    </alternativeName>
    <alternativeName>
        <fullName evidence="14">NQR-1 subunit D</fullName>
    </alternativeName>
</protein>
<evidence type="ECO:0000256" key="6">
    <source>
        <dbReference type="ARBA" id="ARBA00022967"/>
    </source>
</evidence>
<evidence type="ECO:0000256" key="13">
    <source>
        <dbReference type="ARBA" id="ARBA00023201"/>
    </source>
</evidence>
<sequence>MIMSQPTIKEVLLNPIFNNNPIGLQILGICSALAVTSNLQTALVMSAALTLVTGFSNLFISMIRSQIPGSIRMIVQMVIIASLVIVVDQVLKAYAFSLSKQLSVFVGLIITNCIVMGRAEAFAMQNPPVLSFFDGIGNGLGYSAMLIALGIIRELFGAGKLMGYEVFSVVNDGGWYQPNGMLLLPPSAFFLIGLFIWAIRSWKKDQIEVNAYKMAPQVSSKEAY</sequence>
<proteinExistence type="inferred from homology"/>
<feature type="transmembrane region" description="Helical" evidence="14">
    <location>
        <begin position="41"/>
        <end position="62"/>
    </location>
</feature>
<dbReference type="Proteomes" id="UP000515254">
    <property type="component" value="Chromosome"/>
</dbReference>
<accession>A0ABX6SJJ8</accession>
<dbReference type="PANTHER" id="PTHR30586">
    <property type="entry name" value="ELECTRON TRANSPORT COMPLEX PROTEIN RNFE"/>
    <property type="match status" value="1"/>
</dbReference>
<keyword evidence="13 14" id="KW-0739">Sodium transport</keyword>
<keyword evidence="4" id="KW-0997">Cell inner membrane</keyword>
<dbReference type="NCBIfam" id="TIGR01939">
    <property type="entry name" value="nqrD"/>
    <property type="match status" value="1"/>
</dbReference>
<feature type="transmembrane region" description="Helical" evidence="14">
    <location>
        <begin position="180"/>
        <end position="199"/>
    </location>
</feature>
<evidence type="ECO:0000256" key="8">
    <source>
        <dbReference type="ARBA" id="ARBA00023027"/>
    </source>
</evidence>
<dbReference type="InterPro" id="IPR003667">
    <property type="entry name" value="NqrDE/RnfAE"/>
</dbReference>
<evidence type="ECO:0000256" key="4">
    <source>
        <dbReference type="ARBA" id="ARBA00022519"/>
    </source>
</evidence>
<feature type="transmembrane region" description="Helical" evidence="14">
    <location>
        <begin position="12"/>
        <end position="35"/>
    </location>
</feature>
<evidence type="ECO:0000256" key="1">
    <source>
        <dbReference type="ARBA" id="ARBA00004127"/>
    </source>
</evidence>
<evidence type="ECO:0000256" key="11">
    <source>
        <dbReference type="ARBA" id="ARBA00023075"/>
    </source>
</evidence>
<dbReference type="Pfam" id="PF02508">
    <property type="entry name" value="Rnf-Nqr"/>
    <property type="match status" value="1"/>
</dbReference>
<evidence type="ECO:0000256" key="7">
    <source>
        <dbReference type="ARBA" id="ARBA00022989"/>
    </source>
</evidence>
<dbReference type="PIRSF" id="PIRSF006102">
    <property type="entry name" value="NQR_DE"/>
    <property type="match status" value="1"/>
</dbReference>
<keyword evidence="3 14" id="KW-1003">Cell membrane</keyword>
<keyword evidence="12 14" id="KW-0472">Membrane</keyword>
<feature type="transmembrane region" description="Helical" evidence="14">
    <location>
        <begin position="74"/>
        <end position="95"/>
    </location>
</feature>
<feature type="transmembrane region" description="Helical" evidence="14">
    <location>
        <begin position="101"/>
        <end position="117"/>
    </location>
</feature>
<keyword evidence="9 14" id="KW-0915">Sodium</keyword>
<dbReference type="NCBIfam" id="NF009070">
    <property type="entry name" value="PRK12405.1"/>
    <property type="match status" value="1"/>
</dbReference>
<dbReference type="RefSeq" id="WP_177429694.1">
    <property type="nucleotide sequence ID" value="NZ_CP060009.1"/>
</dbReference>
<organism evidence="15 16">
    <name type="scientific">Pseudomonas sediminis</name>
    <dbReference type="NCBI Taxonomy" id="1691904"/>
    <lineage>
        <taxon>Bacteria</taxon>
        <taxon>Pseudomonadati</taxon>
        <taxon>Pseudomonadota</taxon>
        <taxon>Gammaproteobacteria</taxon>
        <taxon>Pseudomonadales</taxon>
        <taxon>Pseudomonadaceae</taxon>
        <taxon>Pseudomonas</taxon>
    </lineage>
</organism>
<name>A0ABX6SJJ8_9PSED</name>
<evidence type="ECO:0000256" key="10">
    <source>
        <dbReference type="ARBA" id="ARBA00023065"/>
    </source>
</evidence>
<evidence type="ECO:0000256" key="3">
    <source>
        <dbReference type="ARBA" id="ARBA00022475"/>
    </source>
</evidence>
<keyword evidence="7 14" id="KW-1133">Transmembrane helix</keyword>
<keyword evidence="8 14" id="KW-0520">NAD</keyword>
<comment type="catalytic activity">
    <reaction evidence="14">
        <text>a ubiquinone + n Na(+)(in) + NADH + H(+) = a ubiquinol + n Na(+)(out) + NAD(+)</text>
        <dbReference type="Rhea" id="RHEA:47748"/>
        <dbReference type="Rhea" id="RHEA-COMP:9565"/>
        <dbReference type="Rhea" id="RHEA-COMP:9566"/>
        <dbReference type="ChEBI" id="CHEBI:15378"/>
        <dbReference type="ChEBI" id="CHEBI:16389"/>
        <dbReference type="ChEBI" id="CHEBI:17976"/>
        <dbReference type="ChEBI" id="CHEBI:29101"/>
        <dbReference type="ChEBI" id="CHEBI:57540"/>
        <dbReference type="ChEBI" id="CHEBI:57945"/>
        <dbReference type="EC" id="7.2.1.1"/>
    </reaction>
</comment>
<dbReference type="InterPro" id="IPR011292">
    <property type="entry name" value="NqrD"/>
</dbReference>
<evidence type="ECO:0000256" key="9">
    <source>
        <dbReference type="ARBA" id="ARBA00023053"/>
    </source>
</evidence>
<dbReference type="EMBL" id="CP060009">
    <property type="protein sequence ID" value="QNG99874.1"/>
    <property type="molecule type" value="Genomic_DNA"/>
</dbReference>
<evidence type="ECO:0000256" key="2">
    <source>
        <dbReference type="ARBA" id="ARBA00022448"/>
    </source>
</evidence>
<keyword evidence="5 14" id="KW-0812">Transmembrane</keyword>
<comment type="subunit">
    <text evidence="14">Composed of six subunits; NqrA, NqrB, NqrC, NqrD, NqrE and NqrF.</text>
</comment>
<evidence type="ECO:0000313" key="16">
    <source>
        <dbReference type="Proteomes" id="UP000515254"/>
    </source>
</evidence>
<evidence type="ECO:0000256" key="14">
    <source>
        <dbReference type="HAMAP-Rule" id="MF_00428"/>
    </source>
</evidence>
<dbReference type="NCBIfam" id="NF006777">
    <property type="entry name" value="PRK09292.1"/>
    <property type="match status" value="1"/>
</dbReference>
<gene>
    <name evidence="14" type="primary">nqrD</name>
    <name evidence="15" type="ORF">HNQ25_16445</name>
</gene>
<keyword evidence="10 14" id="KW-0406">Ion transport</keyword>
<evidence type="ECO:0000256" key="5">
    <source>
        <dbReference type="ARBA" id="ARBA00022692"/>
    </source>
</evidence>
<dbReference type="EC" id="7.2.1.1" evidence="14"/>
<keyword evidence="16" id="KW-1185">Reference proteome</keyword>
<dbReference type="PANTHER" id="PTHR30586:SF1">
    <property type="entry name" value="NA(+)-TRANSLOCATING NADH-QUINONE REDUCTASE SUBUNIT D"/>
    <property type="match status" value="1"/>
</dbReference>
<comment type="function">
    <text evidence="14">NQR complex catalyzes the reduction of ubiquinone-1 to ubiquinol by two successive reactions, coupled with the transport of Na(+) ions from the cytoplasm to the periplasm. NqrA to NqrE are probably involved in the second step, the conversion of ubisemiquinone to ubiquinol.</text>
</comment>
<comment type="subcellular location">
    <subcellularLocation>
        <location evidence="14">Cell membrane</location>
        <topology evidence="14">Multi-pass membrane protein</topology>
    </subcellularLocation>
    <subcellularLocation>
        <location evidence="1">Endomembrane system</location>
        <topology evidence="1">Multi-pass membrane protein</topology>
    </subcellularLocation>
</comment>
<comment type="similarity">
    <text evidence="14">Belongs to the NqrDE/RnfAE family.</text>
</comment>